<accession>A0A1W2BAC6</accession>
<evidence type="ECO:0000313" key="1">
    <source>
        <dbReference type="EMBL" id="SMC69741.1"/>
    </source>
</evidence>
<proteinExistence type="predicted"/>
<dbReference type="RefSeq" id="WP_084287899.1">
    <property type="nucleotide sequence ID" value="NZ_FWYB01000002.1"/>
</dbReference>
<reference evidence="1 2" key="1">
    <citation type="submission" date="2017-04" db="EMBL/GenBank/DDBJ databases">
        <authorList>
            <person name="Afonso C.L."/>
            <person name="Miller P.J."/>
            <person name="Scott M.A."/>
            <person name="Spackman E."/>
            <person name="Goraichik I."/>
            <person name="Dimitrov K.M."/>
            <person name="Suarez D.L."/>
            <person name="Swayne D.E."/>
        </authorList>
    </citation>
    <scope>NUCLEOTIDE SEQUENCE [LARGE SCALE GENOMIC DNA]</scope>
    <source>
        <strain evidence="1 2">DSM 19625</strain>
    </source>
</reference>
<evidence type="ECO:0000313" key="2">
    <source>
        <dbReference type="Proteomes" id="UP000192678"/>
    </source>
</evidence>
<dbReference type="AlphaFoldDB" id="A0A1W2BAC6"/>
<organism evidence="1 2">
    <name type="scientific">Pedobacter nyackensis</name>
    <dbReference type="NCBI Taxonomy" id="475255"/>
    <lineage>
        <taxon>Bacteria</taxon>
        <taxon>Pseudomonadati</taxon>
        <taxon>Bacteroidota</taxon>
        <taxon>Sphingobacteriia</taxon>
        <taxon>Sphingobacteriales</taxon>
        <taxon>Sphingobacteriaceae</taxon>
        <taxon>Pedobacter</taxon>
    </lineage>
</organism>
<dbReference type="EMBL" id="FWYB01000002">
    <property type="protein sequence ID" value="SMC69741.1"/>
    <property type="molecule type" value="Genomic_DNA"/>
</dbReference>
<dbReference type="InterPro" id="IPR047715">
    <property type="entry name" value="EboA_dom"/>
</dbReference>
<gene>
    <name evidence="1" type="ORF">SAMN04488101_102242</name>
</gene>
<keyword evidence="2" id="KW-1185">Reference proteome</keyword>
<dbReference type="NCBIfam" id="NF035938">
    <property type="entry name" value="EboA_domain"/>
    <property type="match status" value="1"/>
</dbReference>
<dbReference type="STRING" id="475255.SAMN04488101_102242"/>
<name>A0A1W2BAC6_9SPHI</name>
<dbReference type="OrthoDB" id="325673at2"/>
<dbReference type="Proteomes" id="UP000192678">
    <property type="component" value="Unassembled WGS sequence"/>
</dbReference>
<sequence>MPLIDIQDLKKLNQLLWNILKKNLNTAAIEWIQHKITLIVAEDKSVQLQLCFAHLPRIASKKSINVLDEEVQQINDLLPGFVIHDWTTDKLSRVWLLMQLPPDNKETYIKKINGLFAAAEMNEQIALYSALPLYFYPEEWISRCEEGIRSNIGTVLEAIMYDNPYPAKFLSEPSWNQLVLKAFFTEKEVNKIYGLYERANAALTETLQDYIQERLAAHRTVAPEIYQLTQQTETTK</sequence>
<protein>
    <submittedName>
        <fullName evidence="1">Uncharacterized protein</fullName>
    </submittedName>
</protein>